<feature type="compositionally biased region" description="Polar residues" evidence="1">
    <location>
        <begin position="1"/>
        <end position="10"/>
    </location>
</feature>
<evidence type="ECO:0000313" key="3">
    <source>
        <dbReference type="Proteomes" id="UP001153148"/>
    </source>
</evidence>
<feature type="region of interest" description="Disordered" evidence="1">
    <location>
        <begin position="1"/>
        <end position="44"/>
    </location>
</feature>
<name>A0ABN7NR38_TIMPD</name>
<dbReference type="Proteomes" id="UP001153148">
    <property type="component" value="Unassembled WGS sequence"/>
</dbReference>
<comment type="caution">
    <text evidence="2">The sequence shown here is derived from an EMBL/GenBank/DDBJ whole genome shotgun (WGS) entry which is preliminary data.</text>
</comment>
<dbReference type="EMBL" id="CAJPIN010006991">
    <property type="protein sequence ID" value="CAG2058294.1"/>
    <property type="molecule type" value="Genomic_DNA"/>
</dbReference>
<proteinExistence type="predicted"/>
<reference evidence="2" key="1">
    <citation type="submission" date="2021-03" db="EMBL/GenBank/DDBJ databases">
        <authorList>
            <person name="Tran Van P."/>
        </authorList>
    </citation>
    <scope>NUCLEOTIDE SEQUENCE</scope>
</reference>
<organism evidence="2 3">
    <name type="scientific">Timema podura</name>
    <name type="common">Walking stick</name>
    <dbReference type="NCBI Taxonomy" id="61482"/>
    <lineage>
        <taxon>Eukaryota</taxon>
        <taxon>Metazoa</taxon>
        <taxon>Ecdysozoa</taxon>
        <taxon>Arthropoda</taxon>
        <taxon>Hexapoda</taxon>
        <taxon>Insecta</taxon>
        <taxon>Pterygota</taxon>
        <taxon>Neoptera</taxon>
        <taxon>Polyneoptera</taxon>
        <taxon>Phasmatodea</taxon>
        <taxon>Timematodea</taxon>
        <taxon>Timematoidea</taxon>
        <taxon>Timematidae</taxon>
        <taxon>Timema</taxon>
    </lineage>
</organism>
<protein>
    <submittedName>
        <fullName evidence="2">Uncharacterized protein</fullName>
    </submittedName>
</protein>
<evidence type="ECO:0000256" key="1">
    <source>
        <dbReference type="SAM" id="MobiDB-lite"/>
    </source>
</evidence>
<feature type="compositionally biased region" description="Low complexity" evidence="1">
    <location>
        <begin position="28"/>
        <end position="44"/>
    </location>
</feature>
<sequence>MKNTRGNLRPSNAKRFSTPGVSYSQTDSCSVRSRAAQSRSSRPKSNVDIEYYRGIDSAEKPPPVHPTEILTSISPSSAVELNTTSALANYATEAGSDYFNITLPSPPGGFGNKSVGLLLSGIRRFEQSCWHYLTEVVVSCILRCLFVDVYKAAELKLLTFLGGEIGFLVRVPIGTPLGPSRVQDVIGEQQLLANLSSVALLVVLRWIAHELRRMIMILF</sequence>
<gene>
    <name evidence="2" type="ORF">TPAB3V08_LOCUS5266</name>
</gene>
<evidence type="ECO:0000313" key="2">
    <source>
        <dbReference type="EMBL" id="CAG2058294.1"/>
    </source>
</evidence>
<keyword evidence="3" id="KW-1185">Reference proteome</keyword>
<accession>A0ABN7NR38</accession>